<dbReference type="RefSeq" id="XP_014144546.1">
    <property type="nucleotide sequence ID" value="XM_014289071.1"/>
</dbReference>
<name>A0A0L0F212_9EUKA</name>
<sequence>PNSIGKARQSVVLTSNWYILDLSSPIVGPGGEATLLPIRRQIEEAERKAHLAIQPRIK</sequence>
<reference evidence="1 2" key="1">
    <citation type="submission" date="2011-02" db="EMBL/GenBank/DDBJ databases">
        <title>The Genome Sequence of Sphaeroforma arctica JP610.</title>
        <authorList>
            <consortium name="The Broad Institute Genome Sequencing Platform"/>
            <person name="Russ C."/>
            <person name="Cuomo C."/>
            <person name="Young S.K."/>
            <person name="Zeng Q."/>
            <person name="Gargeya S."/>
            <person name="Alvarado L."/>
            <person name="Berlin A."/>
            <person name="Chapman S.B."/>
            <person name="Chen Z."/>
            <person name="Freedman E."/>
            <person name="Gellesch M."/>
            <person name="Goldberg J."/>
            <person name="Griggs A."/>
            <person name="Gujja S."/>
            <person name="Heilman E."/>
            <person name="Heiman D."/>
            <person name="Howarth C."/>
            <person name="Mehta T."/>
            <person name="Neiman D."/>
            <person name="Pearson M."/>
            <person name="Roberts A."/>
            <person name="Saif S."/>
            <person name="Shea T."/>
            <person name="Shenoy N."/>
            <person name="Sisk P."/>
            <person name="Stolte C."/>
            <person name="Sykes S."/>
            <person name="White J."/>
            <person name="Yandava C."/>
            <person name="Burger G."/>
            <person name="Gray M.W."/>
            <person name="Holland P.W.H."/>
            <person name="King N."/>
            <person name="Lang F.B.F."/>
            <person name="Roger A.J."/>
            <person name="Ruiz-Trillo I."/>
            <person name="Haas B."/>
            <person name="Nusbaum C."/>
            <person name="Birren B."/>
        </authorList>
    </citation>
    <scope>NUCLEOTIDE SEQUENCE [LARGE SCALE GENOMIC DNA]</scope>
    <source>
        <strain evidence="1 2">JP610</strain>
    </source>
</reference>
<dbReference type="Proteomes" id="UP000054560">
    <property type="component" value="Unassembled WGS sequence"/>
</dbReference>
<gene>
    <name evidence="1" type="ORF">SARC_16827</name>
</gene>
<organism evidence="1 2">
    <name type="scientific">Sphaeroforma arctica JP610</name>
    <dbReference type="NCBI Taxonomy" id="667725"/>
    <lineage>
        <taxon>Eukaryota</taxon>
        <taxon>Ichthyosporea</taxon>
        <taxon>Ichthyophonida</taxon>
        <taxon>Sphaeroforma</taxon>
    </lineage>
</organism>
<dbReference type="AlphaFoldDB" id="A0A0L0F212"/>
<keyword evidence="2" id="KW-1185">Reference proteome</keyword>
<protein>
    <submittedName>
        <fullName evidence="1">Uncharacterized protein</fullName>
    </submittedName>
</protein>
<accession>A0A0L0F212</accession>
<feature type="non-terminal residue" evidence="1">
    <location>
        <position position="1"/>
    </location>
</feature>
<dbReference type="EMBL" id="KQ250579">
    <property type="protein sequence ID" value="KNC70644.1"/>
    <property type="molecule type" value="Genomic_DNA"/>
</dbReference>
<evidence type="ECO:0000313" key="2">
    <source>
        <dbReference type="Proteomes" id="UP000054560"/>
    </source>
</evidence>
<proteinExistence type="predicted"/>
<evidence type="ECO:0000313" key="1">
    <source>
        <dbReference type="EMBL" id="KNC70644.1"/>
    </source>
</evidence>
<dbReference type="GeneID" id="25917331"/>